<dbReference type="Proteomes" id="UP000245081">
    <property type="component" value="Unassembled WGS sequence"/>
</dbReference>
<feature type="signal peptide" evidence="1">
    <location>
        <begin position="1"/>
        <end position="21"/>
    </location>
</feature>
<evidence type="ECO:0000256" key="1">
    <source>
        <dbReference type="SAM" id="SignalP"/>
    </source>
</evidence>
<organism evidence="2 3">
    <name type="scientific">Novimethylophilus kurashikiensis</name>
    <dbReference type="NCBI Taxonomy" id="1825523"/>
    <lineage>
        <taxon>Bacteria</taxon>
        <taxon>Pseudomonadati</taxon>
        <taxon>Pseudomonadota</taxon>
        <taxon>Betaproteobacteria</taxon>
        <taxon>Nitrosomonadales</taxon>
        <taxon>Methylophilaceae</taxon>
        <taxon>Novimethylophilus</taxon>
    </lineage>
</organism>
<keyword evidence="1" id="KW-0732">Signal</keyword>
<name>A0A2R5FHA5_9PROT</name>
<evidence type="ECO:0000313" key="3">
    <source>
        <dbReference type="Proteomes" id="UP000245081"/>
    </source>
</evidence>
<accession>A0A2R5FHA5</accession>
<keyword evidence="3" id="KW-1185">Reference proteome</keyword>
<gene>
    <name evidence="2" type="ORF">NMK_3119</name>
</gene>
<proteinExistence type="predicted"/>
<dbReference type="EMBL" id="BDOQ01000019">
    <property type="protein sequence ID" value="GBG15511.1"/>
    <property type="molecule type" value="Genomic_DNA"/>
</dbReference>
<dbReference type="AlphaFoldDB" id="A0A2R5FHA5"/>
<sequence length="204" mass="23030">MNFRMRRLFFSLLLLPCCAWADGPTMTRVLQSPASIEKFLFCDGGTCAEVQTVHLTKDEWQEVRDLFDPQPETAEQEREVLRDAIGLMERIVGPKTGTDDDRGGTFGNSEYPGQLDCNDEATNSTTYMRLMAADGLLRFHRIADTKTRGGFLFFGRHSAAVISEIATGKFYAVDSWFYDNGYPAEILPLEQWRSGWRPALSSAH</sequence>
<reference evidence="2 3" key="1">
    <citation type="journal article" date="2018" name="Environ. Microbiol.">
        <title>Isolation and genomic characterization of Novimethylophilus kurashikiensis gen. nov. sp. nov., a new lanthanide-dependent methylotrophic species of Methylophilaceae.</title>
        <authorList>
            <person name="Lv H."/>
            <person name="Sahin N."/>
            <person name="Tani A."/>
        </authorList>
    </citation>
    <scope>NUCLEOTIDE SEQUENCE [LARGE SCALE GENOMIC DNA]</scope>
    <source>
        <strain evidence="2 3">La2-4</strain>
    </source>
</reference>
<feature type="chain" id="PRO_5015302221" evidence="1">
    <location>
        <begin position="22"/>
        <end position="204"/>
    </location>
</feature>
<evidence type="ECO:0000313" key="2">
    <source>
        <dbReference type="EMBL" id="GBG15511.1"/>
    </source>
</evidence>
<comment type="caution">
    <text evidence="2">The sequence shown here is derived from an EMBL/GenBank/DDBJ whole genome shotgun (WGS) entry which is preliminary data.</text>
</comment>
<protein>
    <submittedName>
        <fullName evidence="2">Uncharacterized protein</fullName>
    </submittedName>
</protein>